<gene>
    <name evidence="2" type="ORF">BWQ96_06850</name>
</gene>
<evidence type="ECO:0000313" key="3">
    <source>
        <dbReference type="Proteomes" id="UP000247409"/>
    </source>
</evidence>
<protein>
    <submittedName>
        <fullName evidence="2">Uncharacterized protein</fullName>
    </submittedName>
</protein>
<comment type="caution">
    <text evidence="2">The sequence shown here is derived from an EMBL/GenBank/DDBJ whole genome shotgun (WGS) entry which is preliminary data.</text>
</comment>
<evidence type="ECO:0000256" key="1">
    <source>
        <dbReference type="SAM" id="MobiDB-lite"/>
    </source>
</evidence>
<dbReference type="AlphaFoldDB" id="A0A2V3IMU1"/>
<organism evidence="2 3">
    <name type="scientific">Gracilariopsis chorda</name>
    <dbReference type="NCBI Taxonomy" id="448386"/>
    <lineage>
        <taxon>Eukaryota</taxon>
        <taxon>Rhodophyta</taxon>
        <taxon>Florideophyceae</taxon>
        <taxon>Rhodymeniophycidae</taxon>
        <taxon>Gracilariales</taxon>
        <taxon>Gracilariaceae</taxon>
        <taxon>Gracilariopsis</taxon>
    </lineage>
</organism>
<feature type="region of interest" description="Disordered" evidence="1">
    <location>
        <begin position="20"/>
        <end position="41"/>
    </location>
</feature>
<reference evidence="2 3" key="1">
    <citation type="journal article" date="2018" name="Mol. Biol. Evol.">
        <title>Analysis of the draft genome of the red seaweed Gracilariopsis chorda provides insights into genome size evolution in Rhodophyta.</title>
        <authorList>
            <person name="Lee J."/>
            <person name="Yang E.C."/>
            <person name="Graf L."/>
            <person name="Yang J.H."/>
            <person name="Qiu H."/>
            <person name="Zel Zion U."/>
            <person name="Chan C.X."/>
            <person name="Stephens T.G."/>
            <person name="Weber A.P.M."/>
            <person name="Boo G.H."/>
            <person name="Boo S.M."/>
            <person name="Kim K.M."/>
            <person name="Shin Y."/>
            <person name="Jung M."/>
            <person name="Lee S.J."/>
            <person name="Yim H.S."/>
            <person name="Lee J.H."/>
            <person name="Bhattacharya D."/>
            <person name="Yoon H.S."/>
        </authorList>
    </citation>
    <scope>NUCLEOTIDE SEQUENCE [LARGE SCALE GENOMIC DNA]</scope>
    <source>
        <strain evidence="2 3">SKKU-2015</strain>
        <tissue evidence="2">Whole body</tissue>
    </source>
</reference>
<feature type="compositionally biased region" description="Polar residues" evidence="1">
    <location>
        <begin position="20"/>
        <end position="30"/>
    </location>
</feature>
<proteinExistence type="predicted"/>
<accession>A0A2V3IMU1</accession>
<sequence>MGLPRRGTYTSDDGVQKITIENTNSSNGQIEGTYGSSSSPVGPLSISNMRGDFMWVHSQEAGRDGVAPFVIRFFAKQRPSPRAYSIVDSWNGGYQTDDTMLLSGTRAYVNQEGVVQSISLGTKVFSM</sequence>
<evidence type="ECO:0000313" key="2">
    <source>
        <dbReference type="EMBL" id="PXF43404.1"/>
    </source>
</evidence>
<dbReference type="EMBL" id="NBIV01000126">
    <property type="protein sequence ID" value="PXF43404.1"/>
    <property type="molecule type" value="Genomic_DNA"/>
</dbReference>
<name>A0A2V3IMU1_9FLOR</name>
<keyword evidence="3" id="KW-1185">Reference proteome</keyword>
<dbReference type="Proteomes" id="UP000247409">
    <property type="component" value="Unassembled WGS sequence"/>
</dbReference>
<dbReference type="OrthoDB" id="10326961at2759"/>